<evidence type="ECO:0000313" key="2">
    <source>
        <dbReference type="EMBL" id="SVD90269.1"/>
    </source>
</evidence>
<name>A0A382Z506_9ZZZZ</name>
<proteinExistence type="predicted"/>
<accession>A0A382Z506</accession>
<reference evidence="2" key="1">
    <citation type="submission" date="2018-05" db="EMBL/GenBank/DDBJ databases">
        <authorList>
            <person name="Lanie J.A."/>
            <person name="Ng W.-L."/>
            <person name="Kazmierczak K.M."/>
            <person name="Andrzejewski T.M."/>
            <person name="Davidsen T.M."/>
            <person name="Wayne K.J."/>
            <person name="Tettelin H."/>
            <person name="Glass J.I."/>
            <person name="Rusch D."/>
            <person name="Podicherti R."/>
            <person name="Tsui H.-C.T."/>
            <person name="Winkler M.E."/>
        </authorList>
    </citation>
    <scope>NUCLEOTIDE SEQUENCE</scope>
</reference>
<feature type="non-terminal residue" evidence="2">
    <location>
        <position position="123"/>
    </location>
</feature>
<organism evidence="2">
    <name type="scientific">marine metagenome</name>
    <dbReference type="NCBI Taxonomy" id="408172"/>
    <lineage>
        <taxon>unclassified sequences</taxon>
        <taxon>metagenomes</taxon>
        <taxon>ecological metagenomes</taxon>
    </lineage>
</organism>
<dbReference type="EMBL" id="UINC01180864">
    <property type="protein sequence ID" value="SVD90269.1"/>
    <property type="molecule type" value="Genomic_DNA"/>
</dbReference>
<gene>
    <name evidence="2" type="ORF">METZ01_LOCUS443123</name>
</gene>
<feature type="transmembrane region" description="Helical" evidence="1">
    <location>
        <begin position="62"/>
        <end position="82"/>
    </location>
</feature>
<sequence length="123" mass="13300">MKAYSILLSLAGAAIFLAGGLAYLLNPDEMWLVLVNVGLGLAAIVVAGLLNPDLFRQYSLWLNAVWGGITVLAIIVMVNFLADRYPQRLDATAGKLHSLSELTVESLQRLETEVQALAFIENG</sequence>
<protein>
    <submittedName>
        <fullName evidence="2">Uncharacterized protein</fullName>
    </submittedName>
</protein>
<keyword evidence="1" id="KW-0812">Transmembrane</keyword>
<evidence type="ECO:0000256" key="1">
    <source>
        <dbReference type="SAM" id="Phobius"/>
    </source>
</evidence>
<keyword evidence="1" id="KW-1133">Transmembrane helix</keyword>
<keyword evidence="1" id="KW-0472">Membrane</keyword>
<feature type="transmembrane region" description="Helical" evidence="1">
    <location>
        <begin position="32"/>
        <end position="50"/>
    </location>
</feature>
<dbReference type="AlphaFoldDB" id="A0A382Z506"/>